<dbReference type="AlphaFoldDB" id="A0A0K9YPW1"/>
<accession>A0A0K9YPW1</accession>
<dbReference type="STRING" id="54915.ADS79_14725"/>
<proteinExistence type="predicted"/>
<evidence type="ECO:0000313" key="4">
    <source>
        <dbReference type="Proteomes" id="UP000319578"/>
    </source>
</evidence>
<dbReference type="Proteomes" id="UP000036834">
    <property type="component" value="Unassembled WGS sequence"/>
</dbReference>
<gene>
    <name evidence="2" type="ORF">ADS79_14725</name>
    <name evidence="1" type="ORF">BRE01_60340</name>
</gene>
<dbReference type="EMBL" id="LGIQ01000009">
    <property type="protein sequence ID" value="KNB70220.1"/>
    <property type="molecule type" value="Genomic_DNA"/>
</dbReference>
<reference evidence="2" key="2">
    <citation type="submission" date="2015-07" db="EMBL/GenBank/DDBJ databases">
        <title>MeaNS - Measles Nucleotide Surveillance Program.</title>
        <authorList>
            <person name="Tran T."/>
            <person name="Druce J."/>
        </authorList>
    </citation>
    <scope>NUCLEOTIDE SEQUENCE</scope>
    <source>
        <strain evidence="2">DSM 9887</strain>
    </source>
</reference>
<reference evidence="1 4" key="3">
    <citation type="submission" date="2019-06" db="EMBL/GenBank/DDBJ databases">
        <title>Whole genome shotgun sequence of Brevibacillus reuszeri NBRC 15719.</title>
        <authorList>
            <person name="Hosoyama A."/>
            <person name="Uohara A."/>
            <person name="Ohji S."/>
            <person name="Ichikawa N."/>
        </authorList>
    </citation>
    <scope>NUCLEOTIDE SEQUENCE [LARGE SCALE GENOMIC DNA]</scope>
    <source>
        <strain evidence="1 4">NBRC 15719</strain>
    </source>
</reference>
<dbReference type="RefSeq" id="WP_049739189.1">
    <property type="nucleotide sequence ID" value="NZ_BJON01000028.1"/>
</dbReference>
<dbReference type="PATRIC" id="fig|54915.3.peg.1939"/>
<protein>
    <submittedName>
        <fullName evidence="2">Uncharacterized protein</fullName>
    </submittedName>
</protein>
<name>A0A0K9YPW1_9BACL</name>
<dbReference type="Proteomes" id="UP000319578">
    <property type="component" value="Unassembled WGS sequence"/>
</dbReference>
<keyword evidence="4" id="KW-1185">Reference proteome</keyword>
<evidence type="ECO:0000313" key="2">
    <source>
        <dbReference type="EMBL" id="KNB70220.1"/>
    </source>
</evidence>
<reference evidence="3" key="1">
    <citation type="submission" date="2015-07" db="EMBL/GenBank/DDBJ databases">
        <title>Genome sequencing project for genomic taxonomy and phylogenomics of Bacillus-like bacteria.</title>
        <authorList>
            <person name="Liu B."/>
            <person name="Wang J."/>
            <person name="Zhu Y."/>
            <person name="Liu G."/>
            <person name="Chen Q."/>
            <person name="Chen Z."/>
            <person name="Lan J."/>
            <person name="Che J."/>
            <person name="Ge C."/>
            <person name="Shi H."/>
            <person name="Pan Z."/>
            <person name="Liu X."/>
        </authorList>
    </citation>
    <scope>NUCLEOTIDE SEQUENCE [LARGE SCALE GENOMIC DNA]</scope>
    <source>
        <strain evidence="3">DSM 9887</strain>
    </source>
</reference>
<comment type="caution">
    <text evidence="2">The sequence shown here is derived from an EMBL/GenBank/DDBJ whole genome shotgun (WGS) entry which is preliminary data.</text>
</comment>
<evidence type="ECO:0000313" key="3">
    <source>
        <dbReference type="Proteomes" id="UP000036834"/>
    </source>
</evidence>
<evidence type="ECO:0000313" key="1">
    <source>
        <dbReference type="EMBL" id="GED72332.1"/>
    </source>
</evidence>
<dbReference type="EMBL" id="BJON01000028">
    <property type="protein sequence ID" value="GED72332.1"/>
    <property type="molecule type" value="Genomic_DNA"/>
</dbReference>
<sequence length="123" mass="14624">MDKIFKVKDKVYMKGFGKRVFTITRLQSSAMFINFHYESIIQYDVKDDANGQVYCTSADNLILVAEQEENDRRARIDRYDRALDLYNDLMTLHKFFCSINSNETKYIRRANRILKLLHTRKIG</sequence>
<organism evidence="2 3">
    <name type="scientific">Brevibacillus reuszeri</name>
    <dbReference type="NCBI Taxonomy" id="54915"/>
    <lineage>
        <taxon>Bacteria</taxon>
        <taxon>Bacillati</taxon>
        <taxon>Bacillota</taxon>
        <taxon>Bacilli</taxon>
        <taxon>Bacillales</taxon>
        <taxon>Paenibacillaceae</taxon>
        <taxon>Brevibacillus</taxon>
    </lineage>
</organism>